<evidence type="ECO:0000313" key="3">
    <source>
        <dbReference type="Proteomes" id="UP000006038"/>
    </source>
</evidence>
<keyword evidence="3" id="KW-1185">Reference proteome</keyword>
<feature type="region of interest" description="Disordered" evidence="1">
    <location>
        <begin position="104"/>
        <end position="124"/>
    </location>
</feature>
<reference evidence="2" key="1">
    <citation type="journal article" date="2013" name="Nat. Commun.">
        <title>Whole-genome sequencing of Oryza brachyantha reveals mechanisms underlying Oryza genome evolution.</title>
        <authorList>
            <person name="Chen J."/>
            <person name="Huang Q."/>
            <person name="Gao D."/>
            <person name="Wang J."/>
            <person name="Lang Y."/>
            <person name="Liu T."/>
            <person name="Li B."/>
            <person name="Bai Z."/>
            <person name="Luis Goicoechea J."/>
            <person name="Liang C."/>
            <person name="Chen C."/>
            <person name="Zhang W."/>
            <person name="Sun S."/>
            <person name="Liao Y."/>
            <person name="Zhang X."/>
            <person name="Yang L."/>
            <person name="Song C."/>
            <person name="Wang M."/>
            <person name="Shi J."/>
            <person name="Liu G."/>
            <person name="Liu J."/>
            <person name="Zhou H."/>
            <person name="Zhou W."/>
            <person name="Yu Q."/>
            <person name="An N."/>
            <person name="Chen Y."/>
            <person name="Cai Q."/>
            <person name="Wang B."/>
            <person name="Liu B."/>
            <person name="Min J."/>
            <person name="Huang Y."/>
            <person name="Wu H."/>
            <person name="Li Z."/>
            <person name="Zhang Y."/>
            <person name="Yin Y."/>
            <person name="Song W."/>
            <person name="Jiang J."/>
            <person name="Jackson S.A."/>
            <person name="Wing R.A."/>
            <person name="Wang J."/>
            <person name="Chen M."/>
        </authorList>
    </citation>
    <scope>NUCLEOTIDE SEQUENCE [LARGE SCALE GENOMIC DNA]</scope>
    <source>
        <strain evidence="2">cv. IRGC 101232</strain>
    </source>
</reference>
<sequence length="241" mass="25188">MPIAMESGRGHGDLFGGGRGVGGALWPAARGGGGSSSSAGWGSDSRAGMALCEDAAEESSDGEVQSSYRGPLDAMDALQQALPRTRGREGTKFSLVGAEDAVFSSQHTKELASPDDPSPRKRKGFLACSVDQNNSHSKELSLVDDATSRPSSCRKLLYPVVTGSSPVKNRGYAEQARTECCKNLPGCCLQKSLDATDALASPPAAVLPELTSVQTKFVAISLSDVAELTDVISPSEKRRKN</sequence>
<dbReference type="EnsemblPlants" id="OB06G16060.1">
    <property type="protein sequence ID" value="OB06G16060.1"/>
    <property type="gene ID" value="OB06G16060"/>
</dbReference>
<dbReference type="OMA" id="ARTECCK"/>
<dbReference type="Gramene" id="OB06G16060.1">
    <property type="protein sequence ID" value="OB06G16060.1"/>
    <property type="gene ID" value="OB06G16060"/>
</dbReference>
<dbReference type="Proteomes" id="UP000006038">
    <property type="component" value="Chromosome 6"/>
</dbReference>
<feature type="compositionally biased region" description="Low complexity" evidence="1">
    <location>
        <begin position="36"/>
        <end position="48"/>
    </location>
</feature>
<proteinExistence type="predicted"/>
<dbReference type="HOGENOM" id="CLU_066531_0_0_1"/>
<dbReference type="AlphaFoldDB" id="J3MC62"/>
<dbReference type="STRING" id="4533.J3MC62"/>
<accession>J3MC62</accession>
<dbReference type="eggNOG" id="ENOG502R8N7">
    <property type="taxonomic scope" value="Eukaryota"/>
</dbReference>
<feature type="region of interest" description="Disordered" evidence="1">
    <location>
        <begin position="1"/>
        <end position="68"/>
    </location>
</feature>
<name>J3MC62_ORYBR</name>
<reference evidence="2" key="2">
    <citation type="submission" date="2013-04" db="UniProtKB">
        <authorList>
            <consortium name="EnsemblPlants"/>
        </authorList>
    </citation>
    <scope>IDENTIFICATION</scope>
</reference>
<organism evidence="2">
    <name type="scientific">Oryza brachyantha</name>
    <name type="common">malo sina</name>
    <dbReference type="NCBI Taxonomy" id="4533"/>
    <lineage>
        <taxon>Eukaryota</taxon>
        <taxon>Viridiplantae</taxon>
        <taxon>Streptophyta</taxon>
        <taxon>Embryophyta</taxon>
        <taxon>Tracheophyta</taxon>
        <taxon>Spermatophyta</taxon>
        <taxon>Magnoliopsida</taxon>
        <taxon>Liliopsida</taxon>
        <taxon>Poales</taxon>
        <taxon>Poaceae</taxon>
        <taxon>BOP clade</taxon>
        <taxon>Oryzoideae</taxon>
        <taxon>Oryzeae</taxon>
        <taxon>Oryzinae</taxon>
        <taxon>Oryza</taxon>
    </lineage>
</organism>
<protein>
    <submittedName>
        <fullName evidence="2">Uncharacterized protein</fullName>
    </submittedName>
</protein>
<evidence type="ECO:0000313" key="2">
    <source>
        <dbReference type="EnsemblPlants" id="OB06G16060.1"/>
    </source>
</evidence>
<feature type="compositionally biased region" description="Gly residues" evidence="1">
    <location>
        <begin position="13"/>
        <end position="23"/>
    </location>
</feature>
<evidence type="ECO:0000256" key="1">
    <source>
        <dbReference type="SAM" id="MobiDB-lite"/>
    </source>
</evidence>